<dbReference type="EMBL" id="CP073249">
    <property type="protein sequence ID" value="QUF05216.1"/>
    <property type="molecule type" value="Genomic_DNA"/>
</dbReference>
<dbReference type="PANTHER" id="PTHR43476">
    <property type="entry name" value="3-(3-HYDROXY-PHENYL)PROPIONATE/3-HYDROXYCINNAMIC ACID HYDROXYLASE"/>
    <property type="match status" value="1"/>
</dbReference>
<sequence>MAGEVEHDVVVVGYGPVGQLLSVLLAQRGWRVLVLERWPTPFRLPRAVGFDSEATRVLASAGLGPALAEFGEPAGDYEWRTASGETLIAFTVREEGHCGWPEATSAYQPALEDALIARGEALPGVQVRRGWEVTGLTDRGDHVRVVATDPGGARVRLTARFAVGCDGANSVVRARTGTDVTDLDFSHDWLVCDVRLHDRRPVTPNNLQVCDPARPRTAVSAGPGHRRYEFMRVPGDDPERFGTPERAWELLALFGVGRGDGVLDRLAVYTFQARWARRWRAGRMLLAGDAAHLMPPFAGQGMTSGFRDAANLAWKLDLVLRGEAGSALLDSYTLERAEHVRHAVTISVGLGRVVCVADPAVAADRDAAMLAARERELTPGASARSVLKPLEDGVLHRDGDGALAPHAGAVGPQWRVGRGGRVGLFDDVVGTGFALLTRGGLVAGPEVRARLDGLGARYAHLVPAGAAADGPDDVVDVSGNYLTWLEELDAAAVLLRPDFYVFGAAGDAAGLAGLVADLRARLG</sequence>
<dbReference type="InterPro" id="IPR002938">
    <property type="entry name" value="FAD-bd"/>
</dbReference>
<reference evidence="3" key="1">
    <citation type="submission" date="2008-06" db="EMBL/GenBank/DDBJ databases">
        <title>Optimizing Natural Products by Biosynthetic Engineering: Discovery of Non-quinone Hsp90 Inhibitors.</title>
        <authorList>
            <person name="Zhang M.-Q."/>
            <person name="Gaisser S."/>
            <person name="Nur-E-Alam M."/>
            <person name="Sheehan L.S."/>
            <person name="Vousden W.A."/>
            <person name="Gaitatzis N."/>
            <person name="Peck G."/>
            <person name="Coates N.J."/>
            <person name="Moss S.J."/>
            <person name="Radzom M."/>
            <person name="Foster T.A."/>
            <person name="Sheridan R.M."/>
            <person name="Gregory M.A."/>
            <person name="Roe S.M."/>
            <person name="Prodromou C."/>
            <person name="Pearl L."/>
            <person name="Boyd S.M."/>
            <person name="Wilkinson B."/>
            <person name="Martin C.J."/>
        </authorList>
    </citation>
    <scope>NUCLEOTIDE SEQUENCE</scope>
    <source>
        <strain evidence="3">ATCC 31280</strain>
    </source>
</reference>
<proteinExistence type="predicted"/>
<dbReference type="GO" id="GO:0008688">
    <property type="term" value="F:3-(3-hydroxyphenyl)propionate hydroxylase activity"/>
    <property type="evidence" value="ECO:0007669"/>
    <property type="project" value="TreeGrafter"/>
</dbReference>
<reference evidence="4" key="2">
    <citation type="submission" date="2021-04" db="EMBL/GenBank/DDBJ databases">
        <title>Genomic sequence of Actinosynnema pretiosum subsp. pretiosum ATCC 31280 (C-14919).</title>
        <authorList>
            <person name="Bai L."/>
            <person name="Wang X."/>
            <person name="Xiao Y."/>
        </authorList>
    </citation>
    <scope>NUCLEOTIDE SEQUENCE</scope>
    <source>
        <strain evidence="4">ATCC 31280</strain>
    </source>
</reference>
<organism evidence="3">
    <name type="scientific">Actinosynnema pretiosum subsp. pretiosum</name>
    <dbReference type="NCBI Taxonomy" id="103721"/>
    <lineage>
        <taxon>Bacteria</taxon>
        <taxon>Bacillati</taxon>
        <taxon>Actinomycetota</taxon>
        <taxon>Actinomycetes</taxon>
        <taxon>Pseudonocardiales</taxon>
        <taxon>Pseudonocardiaceae</taxon>
        <taxon>Actinosynnema</taxon>
    </lineage>
</organism>
<dbReference type="GO" id="GO:0019622">
    <property type="term" value="P:3-(3-hydroxy)phenylpropionate catabolic process"/>
    <property type="evidence" value="ECO:0007669"/>
    <property type="project" value="TreeGrafter"/>
</dbReference>
<dbReference type="InterPro" id="IPR050631">
    <property type="entry name" value="PheA/TfdB_FAD_monoxygenase"/>
</dbReference>
<dbReference type="InterPro" id="IPR036188">
    <property type="entry name" value="FAD/NAD-bd_sf"/>
</dbReference>
<dbReference type="Gene3D" id="3.30.70.2450">
    <property type="match status" value="1"/>
</dbReference>
<evidence type="ECO:0000313" key="3">
    <source>
        <dbReference type="EMBL" id="ACF35449.1"/>
    </source>
</evidence>
<evidence type="ECO:0000256" key="1">
    <source>
        <dbReference type="ARBA" id="ARBA00023002"/>
    </source>
</evidence>
<protein>
    <submittedName>
        <fullName evidence="4">Bifunctional 3-(3-hydroxy-phenyl)propionate/3-hydroxycinnamic acid hydroxylase</fullName>
    </submittedName>
    <submittedName>
        <fullName evidence="3">MbcM</fullName>
    </submittedName>
</protein>
<dbReference type="SUPFAM" id="SSF51905">
    <property type="entry name" value="FAD/NAD(P)-binding domain"/>
    <property type="match status" value="1"/>
</dbReference>
<dbReference type="AlphaFoldDB" id="B5A9Q3"/>
<keyword evidence="1" id="KW-0560">Oxidoreductase</keyword>
<evidence type="ECO:0000313" key="4">
    <source>
        <dbReference type="EMBL" id="QUF05216.1"/>
    </source>
</evidence>
<dbReference type="Gene3D" id="3.50.50.60">
    <property type="entry name" value="FAD/NAD(P)-binding domain"/>
    <property type="match status" value="1"/>
</dbReference>
<feature type="domain" description="FAD-binding" evidence="2">
    <location>
        <begin position="7"/>
        <end position="345"/>
    </location>
</feature>
<dbReference type="GO" id="GO:0071949">
    <property type="term" value="F:FAD binding"/>
    <property type="evidence" value="ECO:0007669"/>
    <property type="project" value="InterPro"/>
</dbReference>
<dbReference type="Proteomes" id="UP000677152">
    <property type="component" value="Chromosome"/>
</dbReference>
<evidence type="ECO:0000259" key="2">
    <source>
        <dbReference type="Pfam" id="PF01494"/>
    </source>
</evidence>
<dbReference type="EMBL" id="EU827593">
    <property type="protein sequence ID" value="ACF35449.1"/>
    <property type="molecule type" value="Genomic_DNA"/>
</dbReference>
<dbReference type="PRINTS" id="PR00420">
    <property type="entry name" value="RNGMNOXGNASE"/>
</dbReference>
<name>B5A9Q3_9PSEU</name>
<dbReference type="Pfam" id="PF01494">
    <property type="entry name" value="FAD_binding_3"/>
    <property type="match status" value="1"/>
</dbReference>
<dbReference type="PANTHER" id="PTHR43476:SF3">
    <property type="entry name" value="FAD-BINDING MONOOXYGENASE"/>
    <property type="match status" value="1"/>
</dbReference>
<accession>B5A9Q3</accession>
<dbReference type="NCBIfam" id="NF004829">
    <property type="entry name" value="PRK06183.1-3"/>
    <property type="match status" value="1"/>
</dbReference>
<gene>
    <name evidence="3" type="primary">mbcM</name>
    <name evidence="4" type="ORF">KCV87_03635</name>
</gene>